<dbReference type="PANTHER" id="PTHR42781:SF4">
    <property type="entry name" value="SPERMIDINE_PUTRESCINE IMPORT ATP-BINDING PROTEIN POTA"/>
    <property type="match status" value="1"/>
</dbReference>
<dbReference type="InterPro" id="IPR027417">
    <property type="entry name" value="P-loop_NTPase"/>
</dbReference>
<dbReference type="PANTHER" id="PTHR42781">
    <property type="entry name" value="SPERMIDINE/PUTRESCINE IMPORT ATP-BINDING PROTEIN POTA"/>
    <property type="match status" value="1"/>
</dbReference>
<comment type="catalytic activity">
    <reaction evidence="9">
        <text>a quaternary ammonium(out) + ATP + H2O = a quaternary ammonium(in) + ADP + phosphate + H(+)</text>
        <dbReference type="Rhea" id="RHEA:11036"/>
        <dbReference type="ChEBI" id="CHEBI:15377"/>
        <dbReference type="ChEBI" id="CHEBI:15378"/>
        <dbReference type="ChEBI" id="CHEBI:30616"/>
        <dbReference type="ChEBI" id="CHEBI:35267"/>
        <dbReference type="ChEBI" id="CHEBI:43474"/>
        <dbReference type="ChEBI" id="CHEBI:456216"/>
        <dbReference type="EC" id="7.6.2.9"/>
    </reaction>
</comment>
<dbReference type="PROSITE" id="PS50893">
    <property type="entry name" value="ABC_TRANSPORTER_2"/>
    <property type="match status" value="1"/>
</dbReference>
<name>A0A3M7TYD1_9BACI</name>
<keyword evidence="2" id="KW-1003">Cell membrane</keyword>
<sequence>MEQERITMDFLHIQQLKKTYEQQTVFENVTLSLQKGELLSLIGPSGTGKSTFLRCLAGLEGITKGEIKIDGKDMSNVRAEARPVVLMFQQPLLFPHMTVLENVTYGLRIRGIKKKERNEAGLAVLEKVELKDYGNQYPSECSGGQQQRIALARALVIKPQLLLLDEPFSSLDTKLRINLRSWIRSLLKKENMTAVFVTHDRDEASFMGDKLAVMGNKTILQTGSPKEVQERPESSSVTGVTGEGLALEGGVVPAKYLRLERGNPTGENGEKGTVERVWTLHGVVFYRVQLERTSVTVHSKRDLTVGEKIAVTWDEDSFVEYQREKGDNHA</sequence>
<evidence type="ECO:0000256" key="12">
    <source>
        <dbReference type="ARBA" id="ARBA00070305"/>
    </source>
</evidence>
<keyword evidence="8" id="KW-0472">Membrane</keyword>
<evidence type="ECO:0000256" key="2">
    <source>
        <dbReference type="ARBA" id="ARBA00022475"/>
    </source>
</evidence>
<keyword evidence="5 14" id="KW-0067">ATP-binding</keyword>
<evidence type="ECO:0000256" key="7">
    <source>
        <dbReference type="ARBA" id="ARBA00023065"/>
    </source>
</evidence>
<dbReference type="GO" id="GO:0016887">
    <property type="term" value="F:ATP hydrolysis activity"/>
    <property type="evidence" value="ECO:0007669"/>
    <property type="project" value="InterPro"/>
</dbReference>
<feature type="domain" description="ABC transporter" evidence="13">
    <location>
        <begin position="11"/>
        <end position="241"/>
    </location>
</feature>
<dbReference type="AlphaFoldDB" id="A0A3M7TYD1"/>
<evidence type="ECO:0000256" key="6">
    <source>
        <dbReference type="ARBA" id="ARBA00023004"/>
    </source>
</evidence>
<evidence type="ECO:0000256" key="9">
    <source>
        <dbReference type="ARBA" id="ARBA00052482"/>
    </source>
</evidence>
<evidence type="ECO:0000256" key="10">
    <source>
        <dbReference type="ARBA" id="ARBA00063934"/>
    </source>
</evidence>
<evidence type="ECO:0000256" key="5">
    <source>
        <dbReference type="ARBA" id="ARBA00022840"/>
    </source>
</evidence>
<comment type="caution">
    <text evidence="14">The sequence shown here is derived from an EMBL/GenBank/DDBJ whole genome shotgun (WGS) entry which is preliminary data.</text>
</comment>
<dbReference type="InterPro" id="IPR017871">
    <property type="entry name" value="ABC_transporter-like_CS"/>
</dbReference>
<dbReference type="Gene3D" id="3.40.50.300">
    <property type="entry name" value="P-loop containing nucleotide triphosphate hydrolases"/>
    <property type="match status" value="1"/>
</dbReference>
<evidence type="ECO:0000256" key="11">
    <source>
        <dbReference type="ARBA" id="ARBA00066388"/>
    </source>
</evidence>
<keyword evidence="6" id="KW-0408">Iron</keyword>
<keyword evidence="15" id="KW-1185">Reference proteome</keyword>
<accession>A0A3M7TYD1</accession>
<proteinExistence type="predicted"/>
<dbReference type="SMART" id="SM00382">
    <property type="entry name" value="AAA"/>
    <property type="match status" value="1"/>
</dbReference>
<reference evidence="14 15" key="1">
    <citation type="submission" date="2018-10" db="EMBL/GenBank/DDBJ databases">
        <title>Bacillus Keqinensis sp. nov., a moderately halophilic bacterium isolated from a saline-alkaline lake.</title>
        <authorList>
            <person name="Wang H."/>
        </authorList>
    </citation>
    <scope>NUCLEOTIDE SEQUENCE [LARGE SCALE GENOMIC DNA]</scope>
    <source>
        <strain evidence="14 15">KQ-3</strain>
    </source>
</reference>
<protein>
    <recommendedName>
        <fullName evidence="12">Carnitine transport ATP-binding protein OpuCA</fullName>
        <ecNumber evidence="11">7.6.2.9</ecNumber>
    </recommendedName>
</protein>
<evidence type="ECO:0000313" key="14">
    <source>
        <dbReference type="EMBL" id="RNA70291.1"/>
    </source>
</evidence>
<dbReference type="SUPFAM" id="SSF52540">
    <property type="entry name" value="P-loop containing nucleoside triphosphate hydrolases"/>
    <property type="match status" value="1"/>
</dbReference>
<keyword evidence="3" id="KW-0410">Iron transport</keyword>
<dbReference type="GO" id="GO:0016020">
    <property type="term" value="C:membrane"/>
    <property type="evidence" value="ECO:0007669"/>
    <property type="project" value="InterPro"/>
</dbReference>
<dbReference type="GO" id="GO:0005524">
    <property type="term" value="F:ATP binding"/>
    <property type="evidence" value="ECO:0007669"/>
    <property type="project" value="UniProtKB-KW"/>
</dbReference>
<evidence type="ECO:0000259" key="13">
    <source>
        <dbReference type="PROSITE" id="PS50893"/>
    </source>
</evidence>
<keyword evidence="1" id="KW-0813">Transport</keyword>
<organism evidence="14 15">
    <name type="scientific">Alteribacter keqinensis</name>
    <dbReference type="NCBI Taxonomy" id="2483800"/>
    <lineage>
        <taxon>Bacteria</taxon>
        <taxon>Bacillati</taxon>
        <taxon>Bacillota</taxon>
        <taxon>Bacilli</taxon>
        <taxon>Bacillales</taxon>
        <taxon>Bacillaceae</taxon>
        <taxon>Alteribacter</taxon>
    </lineage>
</organism>
<dbReference type="InterPro" id="IPR003439">
    <property type="entry name" value="ABC_transporter-like_ATP-bd"/>
</dbReference>
<dbReference type="InterPro" id="IPR003593">
    <property type="entry name" value="AAA+_ATPase"/>
</dbReference>
<dbReference type="Pfam" id="PF00005">
    <property type="entry name" value="ABC_tran"/>
    <property type="match status" value="1"/>
</dbReference>
<evidence type="ECO:0000256" key="4">
    <source>
        <dbReference type="ARBA" id="ARBA00022741"/>
    </source>
</evidence>
<keyword evidence="7" id="KW-0406">Ion transport</keyword>
<dbReference type="InterPro" id="IPR050093">
    <property type="entry name" value="ABC_SmlMolc_Importer"/>
</dbReference>
<dbReference type="InterPro" id="IPR015853">
    <property type="entry name" value="ABC_transpr_FbpC"/>
</dbReference>
<dbReference type="OrthoDB" id="9790614at2"/>
<dbReference type="EC" id="7.6.2.9" evidence="11"/>
<dbReference type="Proteomes" id="UP000278746">
    <property type="component" value="Unassembled WGS sequence"/>
</dbReference>
<dbReference type="GO" id="GO:0015408">
    <property type="term" value="F:ABC-type ferric iron transporter activity"/>
    <property type="evidence" value="ECO:0007669"/>
    <property type="project" value="InterPro"/>
</dbReference>
<evidence type="ECO:0000256" key="8">
    <source>
        <dbReference type="ARBA" id="ARBA00023136"/>
    </source>
</evidence>
<evidence type="ECO:0000256" key="3">
    <source>
        <dbReference type="ARBA" id="ARBA00022496"/>
    </source>
</evidence>
<dbReference type="FunFam" id="3.40.50.300:FF:000425">
    <property type="entry name" value="Probable ABC transporter, ATP-binding subunit"/>
    <property type="match status" value="1"/>
</dbReference>
<evidence type="ECO:0000313" key="15">
    <source>
        <dbReference type="Proteomes" id="UP000278746"/>
    </source>
</evidence>
<dbReference type="EMBL" id="RHIB01000001">
    <property type="protein sequence ID" value="RNA70291.1"/>
    <property type="molecule type" value="Genomic_DNA"/>
</dbReference>
<evidence type="ECO:0000256" key="1">
    <source>
        <dbReference type="ARBA" id="ARBA00022448"/>
    </source>
</evidence>
<dbReference type="CDD" id="cd03259">
    <property type="entry name" value="ABC_Carb_Solutes_like"/>
    <property type="match status" value="1"/>
</dbReference>
<dbReference type="GO" id="GO:0015418">
    <property type="term" value="F:ABC-type quaternary ammonium compound transporting activity"/>
    <property type="evidence" value="ECO:0007669"/>
    <property type="project" value="UniProtKB-EC"/>
</dbReference>
<gene>
    <name evidence="14" type="ORF">EBO34_10310</name>
</gene>
<comment type="subunit">
    <text evidence="10">The complex is composed of two ATP-binding proteins (OpuCA), two transmembrane proteins (OpuCB and OpuCD) and a solute-binding protein (OpuCC).</text>
</comment>
<dbReference type="PROSITE" id="PS00211">
    <property type="entry name" value="ABC_TRANSPORTER_1"/>
    <property type="match status" value="1"/>
</dbReference>
<keyword evidence="4" id="KW-0547">Nucleotide-binding</keyword>